<dbReference type="EMBL" id="PTJA01000010">
    <property type="protein sequence ID" value="PPK79368.1"/>
    <property type="molecule type" value="Genomic_DNA"/>
</dbReference>
<evidence type="ECO:0008006" key="3">
    <source>
        <dbReference type="Google" id="ProtNLM"/>
    </source>
</evidence>
<evidence type="ECO:0000313" key="2">
    <source>
        <dbReference type="Proteomes" id="UP000237749"/>
    </source>
</evidence>
<name>A0A2S6HPA5_9FIRM</name>
<proteinExistence type="predicted"/>
<protein>
    <recommendedName>
        <fullName evidence="3">DUF1795 domain-containing protein</fullName>
    </recommendedName>
</protein>
<accession>A0A2S6HPA5</accession>
<dbReference type="RefSeq" id="WP_104438241.1">
    <property type="nucleotide sequence ID" value="NZ_PTJA01000010.1"/>
</dbReference>
<evidence type="ECO:0000313" key="1">
    <source>
        <dbReference type="EMBL" id="PPK79368.1"/>
    </source>
</evidence>
<dbReference type="OrthoDB" id="2054515at2"/>
<gene>
    <name evidence="1" type="ORF">BXY41_11087</name>
</gene>
<sequence length="172" mass="19813">MNLLYDENTEGCLQKPVLTQEIKLVDGLLTARIPVLLKEMSDNGKEAYYPYEDRPEMIFADDTGECQMTFQMIDKKLGPDETGIAAEAVREYISSIYPRNELSPVHRYDKGKFQCGWFTMELEEAGESSQHVKAVLSVHNRMLLVTATFPEQDRLKWEALLKYFFDTLEETA</sequence>
<organism evidence="1 2">
    <name type="scientific">Lacrimispora xylanisolvens</name>
    <dbReference type="NCBI Taxonomy" id="384636"/>
    <lineage>
        <taxon>Bacteria</taxon>
        <taxon>Bacillati</taxon>
        <taxon>Bacillota</taxon>
        <taxon>Clostridia</taxon>
        <taxon>Lachnospirales</taxon>
        <taxon>Lachnospiraceae</taxon>
        <taxon>Lacrimispora</taxon>
    </lineage>
</organism>
<comment type="caution">
    <text evidence="1">The sequence shown here is derived from an EMBL/GenBank/DDBJ whole genome shotgun (WGS) entry which is preliminary data.</text>
</comment>
<dbReference type="Proteomes" id="UP000237749">
    <property type="component" value="Unassembled WGS sequence"/>
</dbReference>
<dbReference type="AlphaFoldDB" id="A0A2S6HPA5"/>
<reference evidence="1 2" key="1">
    <citation type="submission" date="2018-02" db="EMBL/GenBank/DDBJ databases">
        <title>Genomic Encyclopedia of Archaeal and Bacterial Type Strains, Phase II (KMG-II): from individual species to whole genera.</title>
        <authorList>
            <person name="Goeker M."/>
        </authorList>
    </citation>
    <scope>NUCLEOTIDE SEQUENCE [LARGE SCALE GENOMIC DNA]</scope>
    <source>
        <strain evidence="1 2">DSM 3808</strain>
    </source>
</reference>
<keyword evidence="2" id="KW-1185">Reference proteome</keyword>